<dbReference type="InParanoid" id="A0A316V8F4"/>
<feature type="compositionally biased region" description="Low complexity" evidence="1">
    <location>
        <begin position="356"/>
        <end position="369"/>
    </location>
</feature>
<dbReference type="Pfam" id="PF00501">
    <property type="entry name" value="AMP-binding"/>
    <property type="match status" value="2"/>
</dbReference>
<feature type="domain" description="AMP-binding enzyme C-terminal" evidence="3">
    <location>
        <begin position="618"/>
        <end position="701"/>
    </location>
</feature>
<keyword evidence="5" id="KW-1185">Reference proteome</keyword>
<feature type="region of interest" description="Disordered" evidence="1">
    <location>
        <begin position="353"/>
        <end position="378"/>
    </location>
</feature>
<dbReference type="InterPro" id="IPR045851">
    <property type="entry name" value="AMP-bd_C_sf"/>
</dbReference>
<reference evidence="4 5" key="1">
    <citation type="journal article" date="2018" name="Mol. Biol. Evol.">
        <title>Broad Genomic Sampling Reveals a Smut Pathogenic Ancestry of the Fungal Clade Ustilaginomycotina.</title>
        <authorList>
            <person name="Kijpornyongpan T."/>
            <person name="Mondo S.J."/>
            <person name="Barry K."/>
            <person name="Sandor L."/>
            <person name="Lee J."/>
            <person name="Lipzen A."/>
            <person name="Pangilinan J."/>
            <person name="LaButti K."/>
            <person name="Hainaut M."/>
            <person name="Henrissat B."/>
            <person name="Grigoriev I.V."/>
            <person name="Spatafora J.W."/>
            <person name="Aime M.C."/>
        </authorList>
    </citation>
    <scope>NUCLEOTIDE SEQUENCE [LARGE SCALE GENOMIC DNA]</scope>
    <source>
        <strain evidence="4 5">MCA 3882</strain>
    </source>
</reference>
<dbReference type="EMBL" id="KZ819607">
    <property type="protein sequence ID" value="PWN31755.1"/>
    <property type="molecule type" value="Genomic_DNA"/>
</dbReference>
<dbReference type="PANTHER" id="PTHR24096">
    <property type="entry name" value="LONG-CHAIN-FATTY-ACID--COA LIGASE"/>
    <property type="match status" value="1"/>
</dbReference>
<dbReference type="PROSITE" id="PS00455">
    <property type="entry name" value="AMP_BINDING"/>
    <property type="match status" value="1"/>
</dbReference>
<feature type="domain" description="AMP-dependent synthetase/ligase" evidence="2">
    <location>
        <begin position="399"/>
        <end position="563"/>
    </location>
</feature>
<dbReference type="InterPro" id="IPR042099">
    <property type="entry name" value="ANL_N_sf"/>
</dbReference>
<dbReference type="Gene3D" id="3.30.300.30">
    <property type="match status" value="1"/>
</dbReference>
<dbReference type="InterPro" id="IPR000873">
    <property type="entry name" value="AMP-dep_synth/lig_dom"/>
</dbReference>
<gene>
    <name evidence="4" type="ORF">FA14DRAFT_162655</name>
</gene>
<dbReference type="PANTHER" id="PTHR24096:SF422">
    <property type="entry name" value="BCDNA.GH02901"/>
    <property type="match status" value="1"/>
</dbReference>
<dbReference type="SUPFAM" id="SSF56801">
    <property type="entry name" value="Acetyl-CoA synthetase-like"/>
    <property type="match status" value="2"/>
</dbReference>
<protein>
    <submittedName>
        <fullName evidence="4">Acetyl-CoA synthetase-like protein</fullName>
    </submittedName>
</protein>
<organism evidence="4 5">
    <name type="scientific">Meira miltonrushii</name>
    <dbReference type="NCBI Taxonomy" id="1280837"/>
    <lineage>
        <taxon>Eukaryota</taxon>
        <taxon>Fungi</taxon>
        <taxon>Dikarya</taxon>
        <taxon>Basidiomycota</taxon>
        <taxon>Ustilaginomycotina</taxon>
        <taxon>Exobasidiomycetes</taxon>
        <taxon>Exobasidiales</taxon>
        <taxon>Brachybasidiaceae</taxon>
        <taxon>Meira</taxon>
    </lineage>
</organism>
<dbReference type="GeneID" id="37021492"/>
<sequence length="711" mass="77407">MIFKSPHPTLDLPQGEEAVLPRFLLDPAQTSDRSTQPILYPPPSSGKAFTSRPNAKALSLKNMCELAYGIANGLINGKLDQGNQPFEKGDVIAIYSPNQHDYVPIVLAIQMAGGIPALCNPSYKPNELAHQLRMTRARAIFTTADAGLQKPQDKKQPKATTLETPFTRAQEAARLAFEEKGDADTGGFDKLDGEPAVLVFEDDDKKGIRNVLLGTQTKISEEDRKKVSERATALKSTDAAVYCFSSGTSGLPKAVVLTHGNLVSNTIQATFLLYDRMNKAVENGARFSKDGTDGWYDKAQAKGAGKEYRPEKKVQASPAKEGEASKKTSKKGINKLISQFKKGFGAVVEVEKNGTPKASESSASSPSSSPEEKPAPQYLGETGFARIESRPKGEQEFHIDVLPQFHCYGLLVNLVAIHTLTPRIILPRFHLETYLSSIQEHGITFGFVVPPILLALAQHPLVDKYDVSTLWRVASGAASLPDEITNAVGARLGIVCTDGYGMTEMSPIVGMQTVSDVKIAPNTVGVLAPNTEAMVLDHEGKQLGHNEPGELLLRGPQMMHGYLRNEEANEKAFFTDENGQKWLRTGDVVKIDESGYIKITDRLKDVIKSKGFQVSPAELEGILFKDERVKDAAIIGSIDPHDGNELPWAFIVPSQTLPEDEKAKDEIATSILKRVNEQVAGYKKIAGITWLDALPKSDAGKVLKKNLASQK</sequence>
<dbReference type="RefSeq" id="XP_025352057.1">
    <property type="nucleotide sequence ID" value="XM_025499711.1"/>
</dbReference>
<dbReference type="STRING" id="1280837.A0A316V8F4"/>
<feature type="compositionally biased region" description="Basic and acidic residues" evidence="1">
    <location>
        <begin position="301"/>
        <end position="326"/>
    </location>
</feature>
<evidence type="ECO:0000259" key="2">
    <source>
        <dbReference type="Pfam" id="PF00501"/>
    </source>
</evidence>
<evidence type="ECO:0000313" key="5">
    <source>
        <dbReference type="Proteomes" id="UP000245771"/>
    </source>
</evidence>
<evidence type="ECO:0000313" key="4">
    <source>
        <dbReference type="EMBL" id="PWN31755.1"/>
    </source>
</evidence>
<dbReference type="Gene3D" id="2.30.38.10">
    <property type="entry name" value="Luciferase, Domain 3"/>
    <property type="match status" value="1"/>
</dbReference>
<dbReference type="Proteomes" id="UP000245771">
    <property type="component" value="Unassembled WGS sequence"/>
</dbReference>
<dbReference type="InterPro" id="IPR025110">
    <property type="entry name" value="AMP-bd_C"/>
</dbReference>
<dbReference type="Gene3D" id="3.40.50.12780">
    <property type="entry name" value="N-terminal domain of ligase-like"/>
    <property type="match status" value="1"/>
</dbReference>
<accession>A0A316V8F4</accession>
<dbReference type="OrthoDB" id="1898221at2759"/>
<feature type="domain" description="AMP-dependent synthetase/ligase" evidence="2">
    <location>
        <begin position="87"/>
        <end position="269"/>
    </location>
</feature>
<proteinExistence type="predicted"/>
<dbReference type="InterPro" id="IPR020845">
    <property type="entry name" value="AMP-binding_CS"/>
</dbReference>
<feature type="region of interest" description="Disordered" evidence="1">
    <location>
        <begin position="30"/>
        <end position="51"/>
    </location>
</feature>
<dbReference type="GO" id="GO:0016405">
    <property type="term" value="F:CoA-ligase activity"/>
    <property type="evidence" value="ECO:0007669"/>
    <property type="project" value="TreeGrafter"/>
</dbReference>
<evidence type="ECO:0000256" key="1">
    <source>
        <dbReference type="SAM" id="MobiDB-lite"/>
    </source>
</evidence>
<dbReference type="AlphaFoldDB" id="A0A316V8F4"/>
<name>A0A316V8F4_9BASI</name>
<evidence type="ECO:0000259" key="3">
    <source>
        <dbReference type="Pfam" id="PF13193"/>
    </source>
</evidence>
<dbReference type="Pfam" id="PF13193">
    <property type="entry name" value="AMP-binding_C"/>
    <property type="match status" value="1"/>
</dbReference>
<feature type="region of interest" description="Disordered" evidence="1">
    <location>
        <begin position="301"/>
        <end position="330"/>
    </location>
</feature>
<dbReference type="Gene3D" id="3.40.50.980">
    <property type="match status" value="1"/>
</dbReference>